<protein>
    <submittedName>
        <fullName evidence="1">Uncharacterized protein</fullName>
    </submittedName>
</protein>
<evidence type="ECO:0000313" key="1">
    <source>
        <dbReference type="EMBL" id="RPB16569.1"/>
    </source>
</evidence>
<dbReference type="AlphaFoldDB" id="A0A3N4L513"/>
<name>A0A3N4L513_9PEZI</name>
<evidence type="ECO:0000313" key="2">
    <source>
        <dbReference type="Proteomes" id="UP000277580"/>
    </source>
</evidence>
<sequence>MRRTKGGGGGLSLLLQDPPFPSFITSDLFFYPLVSRWFPRGPVVKCRSGPTYERYPTADPPLGPVAGGEGELPRYSMYEYELSLHYLNITGKYLPRLGVDLLYSVNGLGQYKQRE</sequence>
<dbReference type="EMBL" id="ML119108">
    <property type="protein sequence ID" value="RPB16569.1"/>
    <property type="molecule type" value="Genomic_DNA"/>
</dbReference>
<dbReference type="Proteomes" id="UP000277580">
    <property type="component" value="Unassembled WGS sequence"/>
</dbReference>
<accession>A0A3N4L513</accession>
<gene>
    <name evidence="1" type="ORF">P167DRAFT_261811</name>
</gene>
<reference evidence="1 2" key="1">
    <citation type="journal article" date="2018" name="Nat. Ecol. Evol.">
        <title>Pezizomycetes genomes reveal the molecular basis of ectomycorrhizal truffle lifestyle.</title>
        <authorList>
            <person name="Murat C."/>
            <person name="Payen T."/>
            <person name="Noel B."/>
            <person name="Kuo A."/>
            <person name="Morin E."/>
            <person name="Chen J."/>
            <person name="Kohler A."/>
            <person name="Krizsan K."/>
            <person name="Balestrini R."/>
            <person name="Da Silva C."/>
            <person name="Montanini B."/>
            <person name="Hainaut M."/>
            <person name="Levati E."/>
            <person name="Barry K.W."/>
            <person name="Belfiori B."/>
            <person name="Cichocki N."/>
            <person name="Clum A."/>
            <person name="Dockter R.B."/>
            <person name="Fauchery L."/>
            <person name="Guy J."/>
            <person name="Iotti M."/>
            <person name="Le Tacon F."/>
            <person name="Lindquist E.A."/>
            <person name="Lipzen A."/>
            <person name="Malagnac F."/>
            <person name="Mello A."/>
            <person name="Molinier V."/>
            <person name="Miyauchi S."/>
            <person name="Poulain J."/>
            <person name="Riccioni C."/>
            <person name="Rubini A."/>
            <person name="Sitrit Y."/>
            <person name="Splivallo R."/>
            <person name="Traeger S."/>
            <person name="Wang M."/>
            <person name="Zifcakova L."/>
            <person name="Wipf D."/>
            <person name="Zambonelli A."/>
            <person name="Paolocci F."/>
            <person name="Nowrousian M."/>
            <person name="Ottonello S."/>
            <person name="Baldrian P."/>
            <person name="Spatafora J.W."/>
            <person name="Henrissat B."/>
            <person name="Nagy L.G."/>
            <person name="Aury J.M."/>
            <person name="Wincker P."/>
            <person name="Grigoriev I.V."/>
            <person name="Bonfante P."/>
            <person name="Martin F.M."/>
        </authorList>
    </citation>
    <scope>NUCLEOTIDE SEQUENCE [LARGE SCALE GENOMIC DNA]</scope>
    <source>
        <strain evidence="1 2">CCBAS932</strain>
    </source>
</reference>
<dbReference type="InParanoid" id="A0A3N4L513"/>
<proteinExistence type="predicted"/>
<organism evidence="1 2">
    <name type="scientific">Morchella conica CCBAS932</name>
    <dbReference type="NCBI Taxonomy" id="1392247"/>
    <lineage>
        <taxon>Eukaryota</taxon>
        <taxon>Fungi</taxon>
        <taxon>Dikarya</taxon>
        <taxon>Ascomycota</taxon>
        <taxon>Pezizomycotina</taxon>
        <taxon>Pezizomycetes</taxon>
        <taxon>Pezizales</taxon>
        <taxon>Morchellaceae</taxon>
        <taxon>Morchella</taxon>
    </lineage>
</organism>
<keyword evidence="2" id="KW-1185">Reference proteome</keyword>